<gene>
    <name evidence="1" type="ORF">DPMN_123321</name>
</gene>
<protein>
    <submittedName>
        <fullName evidence="1">Uncharacterized protein</fullName>
    </submittedName>
</protein>
<organism evidence="1 2">
    <name type="scientific">Dreissena polymorpha</name>
    <name type="common">Zebra mussel</name>
    <name type="synonym">Mytilus polymorpha</name>
    <dbReference type="NCBI Taxonomy" id="45954"/>
    <lineage>
        <taxon>Eukaryota</taxon>
        <taxon>Metazoa</taxon>
        <taxon>Spiralia</taxon>
        <taxon>Lophotrochozoa</taxon>
        <taxon>Mollusca</taxon>
        <taxon>Bivalvia</taxon>
        <taxon>Autobranchia</taxon>
        <taxon>Heteroconchia</taxon>
        <taxon>Euheterodonta</taxon>
        <taxon>Imparidentia</taxon>
        <taxon>Neoheterodontei</taxon>
        <taxon>Myida</taxon>
        <taxon>Dreissenoidea</taxon>
        <taxon>Dreissenidae</taxon>
        <taxon>Dreissena</taxon>
    </lineage>
</organism>
<keyword evidence="2" id="KW-1185">Reference proteome</keyword>
<evidence type="ECO:0000313" key="1">
    <source>
        <dbReference type="EMBL" id="KAH3821557.1"/>
    </source>
</evidence>
<proteinExistence type="predicted"/>
<dbReference type="AlphaFoldDB" id="A0A9D4JV91"/>
<reference evidence="1" key="2">
    <citation type="submission" date="2020-11" db="EMBL/GenBank/DDBJ databases">
        <authorList>
            <person name="McCartney M.A."/>
            <person name="Auch B."/>
            <person name="Kono T."/>
            <person name="Mallez S."/>
            <person name="Becker A."/>
            <person name="Gohl D.M."/>
            <person name="Silverstein K.A.T."/>
            <person name="Koren S."/>
            <person name="Bechman K.B."/>
            <person name="Herman A."/>
            <person name="Abrahante J.E."/>
            <person name="Garbe J."/>
        </authorList>
    </citation>
    <scope>NUCLEOTIDE SEQUENCE</scope>
    <source>
        <strain evidence="1">Duluth1</strain>
        <tissue evidence="1">Whole animal</tissue>
    </source>
</reference>
<reference evidence="1" key="1">
    <citation type="journal article" date="2019" name="bioRxiv">
        <title>The Genome of the Zebra Mussel, Dreissena polymorpha: A Resource for Invasive Species Research.</title>
        <authorList>
            <person name="McCartney M.A."/>
            <person name="Auch B."/>
            <person name="Kono T."/>
            <person name="Mallez S."/>
            <person name="Zhang Y."/>
            <person name="Obille A."/>
            <person name="Becker A."/>
            <person name="Abrahante J.E."/>
            <person name="Garbe J."/>
            <person name="Badalamenti J.P."/>
            <person name="Herman A."/>
            <person name="Mangelson H."/>
            <person name="Liachko I."/>
            <person name="Sullivan S."/>
            <person name="Sone E.D."/>
            <person name="Koren S."/>
            <person name="Silverstein K.A.T."/>
            <person name="Beckman K.B."/>
            <person name="Gohl D.M."/>
        </authorList>
    </citation>
    <scope>NUCLEOTIDE SEQUENCE</scope>
    <source>
        <strain evidence="1">Duluth1</strain>
        <tissue evidence="1">Whole animal</tissue>
    </source>
</reference>
<name>A0A9D4JV91_DREPO</name>
<comment type="caution">
    <text evidence="1">The sequence shown here is derived from an EMBL/GenBank/DDBJ whole genome shotgun (WGS) entry which is preliminary data.</text>
</comment>
<evidence type="ECO:0000313" key="2">
    <source>
        <dbReference type="Proteomes" id="UP000828390"/>
    </source>
</evidence>
<dbReference type="EMBL" id="JAIWYP010000005">
    <property type="protein sequence ID" value="KAH3821557.1"/>
    <property type="molecule type" value="Genomic_DNA"/>
</dbReference>
<sequence>MLTLTQYPLIAIQAVPTITTTSKARNICLTNSGLNIIPVGIPSLKSKLEIVLNLNRTLVFFHIS</sequence>
<accession>A0A9D4JV91</accession>
<dbReference type="Proteomes" id="UP000828390">
    <property type="component" value="Unassembled WGS sequence"/>
</dbReference>